<organism evidence="2 3">
    <name type="scientific">Oesophagostomum dentatum</name>
    <name type="common">Nodular worm</name>
    <dbReference type="NCBI Taxonomy" id="61180"/>
    <lineage>
        <taxon>Eukaryota</taxon>
        <taxon>Metazoa</taxon>
        <taxon>Ecdysozoa</taxon>
        <taxon>Nematoda</taxon>
        <taxon>Chromadorea</taxon>
        <taxon>Rhabditida</taxon>
        <taxon>Rhabditina</taxon>
        <taxon>Rhabditomorpha</taxon>
        <taxon>Strongyloidea</taxon>
        <taxon>Strongylidae</taxon>
        <taxon>Oesophagostomum</taxon>
    </lineage>
</organism>
<name>A0A0B1RVP8_OESDE</name>
<proteinExistence type="predicted"/>
<accession>A0A0B1RVP8</accession>
<evidence type="ECO:0000256" key="1">
    <source>
        <dbReference type="SAM" id="MobiDB-lite"/>
    </source>
</evidence>
<protein>
    <submittedName>
        <fullName evidence="2">Uncharacterized protein</fullName>
    </submittedName>
</protein>
<dbReference type="AlphaFoldDB" id="A0A0B1RVP8"/>
<dbReference type="EMBL" id="KN612476">
    <property type="protein sequence ID" value="KHJ75711.1"/>
    <property type="molecule type" value="Genomic_DNA"/>
</dbReference>
<feature type="compositionally biased region" description="Low complexity" evidence="1">
    <location>
        <begin position="1"/>
        <end position="22"/>
    </location>
</feature>
<evidence type="ECO:0000313" key="3">
    <source>
        <dbReference type="Proteomes" id="UP000053660"/>
    </source>
</evidence>
<reference evidence="2 3" key="1">
    <citation type="submission" date="2014-03" db="EMBL/GenBank/DDBJ databases">
        <title>Draft genome of the hookworm Oesophagostomum dentatum.</title>
        <authorList>
            <person name="Mitreva M."/>
        </authorList>
    </citation>
    <scope>NUCLEOTIDE SEQUENCE [LARGE SCALE GENOMIC DNA]</scope>
    <source>
        <strain evidence="2 3">OD-Hann</strain>
    </source>
</reference>
<evidence type="ECO:0000313" key="2">
    <source>
        <dbReference type="EMBL" id="KHJ75711.1"/>
    </source>
</evidence>
<dbReference type="Proteomes" id="UP000053660">
    <property type="component" value="Unassembled WGS sequence"/>
</dbReference>
<sequence length="49" mass="5356">MHIFSASANNISSSLSTLPSASDRGRDLIQPRRTLVKGHAFSTVNNRML</sequence>
<feature type="region of interest" description="Disordered" evidence="1">
    <location>
        <begin position="1"/>
        <end position="31"/>
    </location>
</feature>
<keyword evidence="3" id="KW-1185">Reference proteome</keyword>
<gene>
    <name evidence="2" type="ORF">OESDEN_24673</name>
</gene>